<organism evidence="2 3">
    <name type="scientific">Liparis tanakae</name>
    <name type="common">Tanaka's snailfish</name>
    <dbReference type="NCBI Taxonomy" id="230148"/>
    <lineage>
        <taxon>Eukaryota</taxon>
        <taxon>Metazoa</taxon>
        <taxon>Chordata</taxon>
        <taxon>Craniata</taxon>
        <taxon>Vertebrata</taxon>
        <taxon>Euteleostomi</taxon>
        <taxon>Actinopterygii</taxon>
        <taxon>Neopterygii</taxon>
        <taxon>Teleostei</taxon>
        <taxon>Neoteleostei</taxon>
        <taxon>Acanthomorphata</taxon>
        <taxon>Eupercaria</taxon>
        <taxon>Perciformes</taxon>
        <taxon>Cottioidei</taxon>
        <taxon>Cottales</taxon>
        <taxon>Liparidae</taxon>
        <taxon>Liparis</taxon>
    </lineage>
</organism>
<dbReference type="AlphaFoldDB" id="A0A4Z2E0Y0"/>
<dbReference type="EMBL" id="SRLO01022840">
    <property type="protein sequence ID" value="TNN22368.1"/>
    <property type="molecule type" value="Genomic_DNA"/>
</dbReference>
<protein>
    <submittedName>
        <fullName evidence="2">Uncharacterized protein</fullName>
    </submittedName>
</protein>
<accession>A0A4Z2E0Y0</accession>
<name>A0A4Z2E0Y0_9TELE</name>
<evidence type="ECO:0000256" key="1">
    <source>
        <dbReference type="SAM" id="MobiDB-lite"/>
    </source>
</evidence>
<dbReference type="Proteomes" id="UP000314294">
    <property type="component" value="Unassembled WGS sequence"/>
</dbReference>
<comment type="caution">
    <text evidence="2">The sequence shown here is derived from an EMBL/GenBank/DDBJ whole genome shotgun (WGS) entry which is preliminary data.</text>
</comment>
<evidence type="ECO:0000313" key="2">
    <source>
        <dbReference type="EMBL" id="TNN22368.1"/>
    </source>
</evidence>
<gene>
    <name evidence="2" type="ORF">EYF80_067518</name>
</gene>
<proteinExistence type="predicted"/>
<feature type="region of interest" description="Disordered" evidence="1">
    <location>
        <begin position="1"/>
        <end position="59"/>
    </location>
</feature>
<sequence length="59" mass="6519">MRPRPARPGPARVWTPPSVSSAVEKHSLTLPWRPGVKRGGRGPPRRQSPAWSRRRGGSV</sequence>
<evidence type="ECO:0000313" key="3">
    <source>
        <dbReference type="Proteomes" id="UP000314294"/>
    </source>
</evidence>
<feature type="compositionally biased region" description="Basic residues" evidence="1">
    <location>
        <begin position="35"/>
        <end position="44"/>
    </location>
</feature>
<keyword evidence="3" id="KW-1185">Reference proteome</keyword>
<reference evidence="2 3" key="1">
    <citation type="submission" date="2019-03" db="EMBL/GenBank/DDBJ databases">
        <title>First draft genome of Liparis tanakae, snailfish: a comprehensive survey of snailfish specific genes.</title>
        <authorList>
            <person name="Kim W."/>
            <person name="Song I."/>
            <person name="Jeong J.-H."/>
            <person name="Kim D."/>
            <person name="Kim S."/>
            <person name="Ryu S."/>
            <person name="Song J.Y."/>
            <person name="Lee S.K."/>
        </authorList>
    </citation>
    <scope>NUCLEOTIDE SEQUENCE [LARGE SCALE GENOMIC DNA]</scope>
    <source>
        <tissue evidence="2">Muscle</tissue>
    </source>
</reference>